<protein>
    <recommendedName>
        <fullName evidence="5">CNNM transmembrane domain-containing protein</fullName>
    </recommendedName>
</protein>
<organism evidence="6 7">
    <name type="scientific">Thalassoglobus polymorphus</name>
    <dbReference type="NCBI Taxonomy" id="2527994"/>
    <lineage>
        <taxon>Bacteria</taxon>
        <taxon>Pseudomonadati</taxon>
        <taxon>Planctomycetota</taxon>
        <taxon>Planctomycetia</taxon>
        <taxon>Planctomycetales</taxon>
        <taxon>Planctomycetaceae</taxon>
        <taxon>Thalassoglobus</taxon>
    </lineage>
</organism>
<gene>
    <name evidence="6" type="ORF">Mal48_08040</name>
</gene>
<dbReference type="InterPro" id="IPR046342">
    <property type="entry name" value="CBS_dom_sf"/>
</dbReference>
<feature type="domain" description="CNNM transmembrane" evidence="5">
    <location>
        <begin position="2"/>
        <end position="193"/>
    </location>
</feature>
<dbReference type="Gene3D" id="3.10.580.10">
    <property type="entry name" value="CBS-domain"/>
    <property type="match status" value="1"/>
</dbReference>
<feature type="transmembrane region" description="Helical" evidence="4">
    <location>
        <begin position="60"/>
        <end position="89"/>
    </location>
</feature>
<dbReference type="SUPFAM" id="SSF54631">
    <property type="entry name" value="CBS-domain pair"/>
    <property type="match status" value="1"/>
</dbReference>
<evidence type="ECO:0000259" key="5">
    <source>
        <dbReference type="PROSITE" id="PS51846"/>
    </source>
</evidence>
<dbReference type="PANTHER" id="PTHR22777:SF17">
    <property type="entry name" value="UPF0053 PROTEIN SLL0260"/>
    <property type="match status" value="1"/>
</dbReference>
<name>A0A517QIT4_9PLAN</name>
<evidence type="ECO:0000313" key="7">
    <source>
        <dbReference type="Proteomes" id="UP000315724"/>
    </source>
</evidence>
<feature type="transmembrane region" description="Helical" evidence="4">
    <location>
        <begin position="135"/>
        <end position="156"/>
    </location>
</feature>
<feature type="transmembrane region" description="Helical" evidence="4">
    <location>
        <begin position="96"/>
        <end position="115"/>
    </location>
</feature>
<reference evidence="6 7" key="1">
    <citation type="submission" date="2019-02" db="EMBL/GenBank/DDBJ databases">
        <title>Deep-cultivation of Planctomycetes and their phenomic and genomic characterization uncovers novel biology.</title>
        <authorList>
            <person name="Wiegand S."/>
            <person name="Jogler M."/>
            <person name="Boedeker C."/>
            <person name="Pinto D."/>
            <person name="Vollmers J."/>
            <person name="Rivas-Marin E."/>
            <person name="Kohn T."/>
            <person name="Peeters S.H."/>
            <person name="Heuer A."/>
            <person name="Rast P."/>
            <person name="Oberbeckmann S."/>
            <person name="Bunk B."/>
            <person name="Jeske O."/>
            <person name="Meyerdierks A."/>
            <person name="Storesund J.E."/>
            <person name="Kallscheuer N."/>
            <person name="Luecker S."/>
            <person name="Lage O.M."/>
            <person name="Pohl T."/>
            <person name="Merkel B.J."/>
            <person name="Hornburger P."/>
            <person name="Mueller R.-W."/>
            <person name="Bruemmer F."/>
            <person name="Labrenz M."/>
            <person name="Spormann A.M."/>
            <person name="Op den Camp H."/>
            <person name="Overmann J."/>
            <person name="Amann R."/>
            <person name="Jetten M.S.M."/>
            <person name="Mascher T."/>
            <person name="Medema M.H."/>
            <person name="Devos D.P."/>
            <person name="Kaster A.-K."/>
            <person name="Ovreas L."/>
            <person name="Rohde M."/>
            <person name="Galperin M.Y."/>
            <person name="Jogler C."/>
        </authorList>
    </citation>
    <scope>NUCLEOTIDE SEQUENCE [LARGE SCALE GENOMIC DNA]</scope>
    <source>
        <strain evidence="6 7">Mal48</strain>
    </source>
</reference>
<dbReference type="KEGG" id="tpol:Mal48_08040"/>
<accession>A0A517QIT4</accession>
<keyword evidence="3 4" id="KW-1133">Transmembrane helix</keyword>
<sequence length="338" mass="37947">MQFLEVVAAIVLFLVGLRLSAFFSGSETGFYRLSLPRLNIDARAGDRRAQQLLWFTKNPAYFVATCLIGNNVANYLTTAAIGWVALLMLTTTNEQIDIAVTLLMSPIIFQFGELLPKSIYYLTPLTRLRKDIRWFQYFFRAFLVLSFPLVLLTRLLENLSMQKTQPAEIVLGRNRLVQLLQHGHDEGVLTDIQSRLTNGLLQLAPQSVRTSMTPLPRILGLPNSASKAEILEFARKFGISAVVVHHSESPEDWYGYVPVAELLQSDDPQSVIRSMPVIDHLSSKLVALHQLQRSQSIYGVVKKTDASGESRTLGILSRNGLVEQIYRPELTQSAFRAT</sequence>
<evidence type="ECO:0000256" key="1">
    <source>
        <dbReference type="ARBA" id="ARBA00022737"/>
    </source>
</evidence>
<dbReference type="PROSITE" id="PS51846">
    <property type="entry name" value="CNNM"/>
    <property type="match status" value="1"/>
</dbReference>
<keyword evidence="3 4" id="KW-0472">Membrane</keyword>
<keyword evidence="3 4" id="KW-0812">Transmembrane</keyword>
<keyword evidence="1" id="KW-0677">Repeat</keyword>
<proteinExistence type="predicted"/>
<dbReference type="Proteomes" id="UP000315724">
    <property type="component" value="Chromosome"/>
</dbReference>
<dbReference type="RefSeq" id="WP_197442022.1">
    <property type="nucleotide sequence ID" value="NZ_CP036267.1"/>
</dbReference>
<dbReference type="EMBL" id="CP036267">
    <property type="protein sequence ID" value="QDT31570.1"/>
    <property type="molecule type" value="Genomic_DNA"/>
</dbReference>
<dbReference type="Pfam" id="PF01595">
    <property type="entry name" value="CNNM"/>
    <property type="match status" value="1"/>
</dbReference>
<evidence type="ECO:0000256" key="2">
    <source>
        <dbReference type="ARBA" id="ARBA00023122"/>
    </source>
</evidence>
<evidence type="ECO:0000313" key="6">
    <source>
        <dbReference type="EMBL" id="QDT31570.1"/>
    </source>
</evidence>
<evidence type="ECO:0000256" key="4">
    <source>
        <dbReference type="SAM" id="Phobius"/>
    </source>
</evidence>
<dbReference type="AlphaFoldDB" id="A0A517QIT4"/>
<dbReference type="GO" id="GO:0005886">
    <property type="term" value="C:plasma membrane"/>
    <property type="evidence" value="ECO:0007669"/>
    <property type="project" value="TreeGrafter"/>
</dbReference>
<keyword evidence="2" id="KW-0129">CBS domain</keyword>
<dbReference type="PANTHER" id="PTHR22777">
    <property type="entry name" value="HEMOLYSIN-RELATED"/>
    <property type="match status" value="1"/>
</dbReference>
<evidence type="ECO:0000256" key="3">
    <source>
        <dbReference type="PROSITE-ProRule" id="PRU01193"/>
    </source>
</evidence>
<dbReference type="InterPro" id="IPR002550">
    <property type="entry name" value="CNNM"/>
</dbReference>
<keyword evidence="7" id="KW-1185">Reference proteome</keyword>